<sequence>MQVNLTEAGKNEEQLRMRNQLAARTSATSYHRPNCVRRRRKIDATLSTGERNKWRGWALKYGSTSARRRGTDRLLITPTRPIFQQTVKQGKDVRKAVDKLAKRLREKPVQGSSIHLDAYIPLLFSPKTLSGEPLRADEHTEDFKRGQHQASTIVRYVDLLGSHYALHLHISMVLNKGCSSLRGDTGAAEVHFDVS</sequence>
<keyword evidence="2" id="KW-1185">Reference proteome</keyword>
<accession>A0A0V0SC71</accession>
<evidence type="ECO:0000313" key="1">
    <source>
        <dbReference type="EMBL" id="KRX24300.1"/>
    </source>
</evidence>
<organism evidence="1 2">
    <name type="scientific">Trichinella nelsoni</name>
    <dbReference type="NCBI Taxonomy" id="6336"/>
    <lineage>
        <taxon>Eukaryota</taxon>
        <taxon>Metazoa</taxon>
        <taxon>Ecdysozoa</taxon>
        <taxon>Nematoda</taxon>
        <taxon>Enoplea</taxon>
        <taxon>Dorylaimia</taxon>
        <taxon>Trichinellida</taxon>
        <taxon>Trichinellidae</taxon>
        <taxon>Trichinella</taxon>
    </lineage>
</organism>
<dbReference type="Proteomes" id="UP000054630">
    <property type="component" value="Unassembled WGS sequence"/>
</dbReference>
<gene>
    <name evidence="1" type="ORF">T07_9853</name>
</gene>
<reference evidence="1 2" key="1">
    <citation type="submission" date="2015-01" db="EMBL/GenBank/DDBJ databases">
        <title>Evolution of Trichinella species and genotypes.</title>
        <authorList>
            <person name="Korhonen P.K."/>
            <person name="Edoardo P."/>
            <person name="Giuseppe L.R."/>
            <person name="Gasser R.B."/>
        </authorList>
    </citation>
    <scope>NUCLEOTIDE SEQUENCE [LARGE SCALE GENOMIC DNA]</scope>
    <source>
        <strain evidence="1">ISS37</strain>
    </source>
</reference>
<evidence type="ECO:0000313" key="2">
    <source>
        <dbReference type="Proteomes" id="UP000054630"/>
    </source>
</evidence>
<proteinExistence type="predicted"/>
<name>A0A0V0SC71_9BILA</name>
<dbReference type="AlphaFoldDB" id="A0A0V0SC71"/>
<comment type="caution">
    <text evidence="1">The sequence shown here is derived from an EMBL/GenBank/DDBJ whole genome shotgun (WGS) entry which is preliminary data.</text>
</comment>
<dbReference type="EMBL" id="JYDL01000018">
    <property type="protein sequence ID" value="KRX24300.1"/>
    <property type="molecule type" value="Genomic_DNA"/>
</dbReference>
<protein>
    <submittedName>
        <fullName evidence="1">Uncharacterized protein</fullName>
    </submittedName>
</protein>